<feature type="repeat" description="PPR" evidence="2">
    <location>
        <begin position="64"/>
        <end position="99"/>
    </location>
</feature>
<dbReference type="PANTHER" id="PTHR47926">
    <property type="entry name" value="PENTATRICOPEPTIDE REPEAT-CONTAINING PROTEIN"/>
    <property type="match status" value="1"/>
</dbReference>
<feature type="repeat" description="PPR" evidence="2">
    <location>
        <begin position="166"/>
        <end position="200"/>
    </location>
</feature>
<dbReference type="EnsemblPlants" id="QL06p041496:mrna">
    <property type="protein sequence ID" value="QL06p041496:mrna"/>
    <property type="gene ID" value="QL06p041496"/>
</dbReference>
<reference evidence="3 4" key="1">
    <citation type="journal article" date="2016" name="G3 (Bethesda)">
        <title>First Draft Assembly and Annotation of the Genome of a California Endemic Oak Quercus lobata Nee (Fagaceae).</title>
        <authorList>
            <person name="Sork V.L."/>
            <person name="Fitz-Gibbon S.T."/>
            <person name="Puiu D."/>
            <person name="Crepeau M."/>
            <person name="Gugger P.F."/>
            <person name="Sherman R."/>
            <person name="Stevens K."/>
            <person name="Langley C.H."/>
            <person name="Pellegrini M."/>
            <person name="Salzberg S.L."/>
        </authorList>
    </citation>
    <scope>NUCLEOTIDE SEQUENCE [LARGE SCALE GENOMIC DNA]</scope>
    <source>
        <strain evidence="3 4">cv. SW786</strain>
    </source>
</reference>
<dbReference type="OMA" id="MYRRACV"/>
<dbReference type="FunFam" id="1.25.40.10:FF:000090">
    <property type="entry name" value="Pentatricopeptide repeat-containing protein, chloroplastic"/>
    <property type="match status" value="1"/>
</dbReference>
<feature type="repeat" description="PPR" evidence="2">
    <location>
        <begin position="310"/>
        <end position="344"/>
    </location>
</feature>
<feature type="repeat" description="PPR" evidence="2">
    <location>
        <begin position="610"/>
        <end position="644"/>
    </location>
</feature>
<sequence>MSSSDKALPKRRRLEVYDVSSKYEGCPSDDYTFPFVIKACSALNALWTGKEVHCVVLRTGFEQNLVIQTALIDLYAKSGSMGNPSLEVFSQILVMGLKPNVSTFASVIPVCSRLGCLNIGKCLHGFAVKSGYFSNNFLVPALISMYAIDMDLSAARSLFDFILEKNVTIWNAMISSYTQRQNNFEAFEMFWQMIRAGFQPNLVTFVSIIPSCENSNSLWFGESLHACVIKHGSRCPIEISCHGILWFLGTCIMQCSKLQAVLLGKSAHAFSVRKQLAPDLKVTNALLAFYSDCHQLSSSVQLFNMMALRNAVSWNTLISGYVHNGDVEKATALLHQMHKDGMELDLVTLISILPVFSERKDLLQGMAIHGFAIKTGIASDVSLLNALISMYCYCRDLEAGRSLFEVTPQRNVVSWNALITGCRYHNLQNEVLVLFSHMIREDQRPNFVTLLNILPLCCTQLQGKSIHAFAVRRGVVKEIPLVSSLIFMYARFENINLCLLVFQMGKKGDISLWNAIMSVHVQTKNAIKAVAFFCDLLQLGLQPDKITVLSLMSACVQINSVNLAHSVLAYLIRMGFDTYVVICNALIDLYARCGYILKAEKLFDGLVEKDAISWSVMINGYGLHGDGEAALDLLSQMELSGMRPDDVIYLNILSACSHSGLVERGCLAFNSMLEYGIAPKMEHYSCMVDLLGRTGHLNEAYEIVRGLPCKPSVSLLESLLGACRIHGNVELGEKIGGMLLETDPENSRSYVIIYNIYAAVGRWTDAKSVSQLSSNVVVLKGFGNVSLQASVWTWTGDVS</sequence>
<dbReference type="PROSITE" id="PS51375">
    <property type="entry name" value="PPR"/>
    <property type="match status" value="7"/>
</dbReference>
<dbReference type="GO" id="GO:0003723">
    <property type="term" value="F:RNA binding"/>
    <property type="evidence" value="ECO:0007669"/>
    <property type="project" value="InterPro"/>
</dbReference>
<feature type="repeat" description="PPR" evidence="2">
    <location>
        <begin position="411"/>
        <end position="445"/>
    </location>
</feature>
<name>A0A7N2R6W7_QUELO</name>
<dbReference type="NCBIfam" id="TIGR00756">
    <property type="entry name" value="PPR"/>
    <property type="match status" value="4"/>
</dbReference>
<dbReference type="InterPro" id="IPR011990">
    <property type="entry name" value="TPR-like_helical_dom_sf"/>
</dbReference>
<dbReference type="Pfam" id="PF01535">
    <property type="entry name" value="PPR"/>
    <property type="match status" value="7"/>
</dbReference>
<proteinExistence type="predicted"/>
<evidence type="ECO:0000256" key="2">
    <source>
        <dbReference type="PROSITE-ProRule" id="PRU00708"/>
    </source>
</evidence>
<organism evidence="3 4">
    <name type="scientific">Quercus lobata</name>
    <name type="common">Valley oak</name>
    <dbReference type="NCBI Taxonomy" id="97700"/>
    <lineage>
        <taxon>Eukaryota</taxon>
        <taxon>Viridiplantae</taxon>
        <taxon>Streptophyta</taxon>
        <taxon>Embryophyta</taxon>
        <taxon>Tracheophyta</taxon>
        <taxon>Spermatophyta</taxon>
        <taxon>Magnoliopsida</taxon>
        <taxon>eudicotyledons</taxon>
        <taxon>Gunneridae</taxon>
        <taxon>Pentapetalae</taxon>
        <taxon>rosids</taxon>
        <taxon>fabids</taxon>
        <taxon>Fagales</taxon>
        <taxon>Fagaceae</taxon>
        <taxon>Quercus</taxon>
    </lineage>
</organism>
<feature type="repeat" description="PPR" evidence="2">
    <location>
        <begin position="645"/>
        <end position="679"/>
    </location>
</feature>
<dbReference type="Pfam" id="PF13041">
    <property type="entry name" value="PPR_2"/>
    <property type="match status" value="2"/>
</dbReference>
<dbReference type="GO" id="GO:0009451">
    <property type="term" value="P:RNA modification"/>
    <property type="evidence" value="ECO:0007669"/>
    <property type="project" value="InterPro"/>
</dbReference>
<dbReference type="Gene3D" id="1.25.40.10">
    <property type="entry name" value="Tetratricopeptide repeat domain"/>
    <property type="match status" value="6"/>
</dbReference>
<dbReference type="Gramene" id="QL06p041496:mrna">
    <property type="protein sequence ID" value="QL06p041496:mrna"/>
    <property type="gene ID" value="QL06p041496"/>
</dbReference>
<feature type="repeat" description="PPR" evidence="2">
    <location>
        <begin position="509"/>
        <end position="543"/>
    </location>
</feature>
<dbReference type="SUPFAM" id="SSF48452">
    <property type="entry name" value="TPR-like"/>
    <property type="match status" value="1"/>
</dbReference>
<dbReference type="InterPro" id="IPR002885">
    <property type="entry name" value="PPR_rpt"/>
</dbReference>
<keyword evidence="4" id="KW-1185">Reference proteome</keyword>
<evidence type="ECO:0008006" key="5">
    <source>
        <dbReference type="Google" id="ProtNLM"/>
    </source>
</evidence>
<dbReference type="AlphaFoldDB" id="A0A7N2R6W7"/>
<dbReference type="Pfam" id="PF20431">
    <property type="entry name" value="E_motif"/>
    <property type="match status" value="1"/>
</dbReference>
<dbReference type="InParanoid" id="A0A7N2R6W7"/>
<accession>A0A7N2R6W7</accession>
<dbReference type="EMBL" id="LRBV02000006">
    <property type="status" value="NOT_ANNOTATED_CDS"/>
    <property type="molecule type" value="Genomic_DNA"/>
</dbReference>
<evidence type="ECO:0000256" key="1">
    <source>
        <dbReference type="ARBA" id="ARBA00022737"/>
    </source>
</evidence>
<keyword evidence="1" id="KW-0677">Repeat</keyword>
<dbReference type="PANTHER" id="PTHR47926:SF544">
    <property type="entry name" value="PENTACOTRIPEPTIDE-REPEAT REGION OF PRORP DOMAIN-CONTAINING PROTEIN"/>
    <property type="match status" value="1"/>
</dbReference>
<evidence type="ECO:0000313" key="3">
    <source>
        <dbReference type="EnsemblPlants" id="QL06p041496:mrna"/>
    </source>
</evidence>
<protein>
    <recommendedName>
        <fullName evidence="5">Pentatricopeptide repeat-containing protein</fullName>
    </recommendedName>
</protein>
<dbReference type="Proteomes" id="UP000594261">
    <property type="component" value="Chromosome 6"/>
</dbReference>
<reference evidence="3" key="2">
    <citation type="submission" date="2021-01" db="UniProtKB">
        <authorList>
            <consortium name="EnsemblPlants"/>
        </authorList>
    </citation>
    <scope>IDENTIFICATION</scope>
</reference>
<evidence type="ECO:0000313" key="4">
    <source>
        <dbReference type="Proteomes" id="UP000594261"/>
    </source>
</evidence>
<dbReference type="InterPro" id="IPR046848">
    <property type="entry name" value="E_motif"/>
</dbReference>
<dbReference type="InterPro" id="IPR046960">
    <property type="entry name" value="PPR_At4g14850-like_plant"/>
</dbReference>